<keyword evidence="6" id="KW-1185">Reference proteome</keyword>
<dbReference type="OrthoDB" id="203487at2759"/>
<dbReference type="Gene3D" id="2.60.120.650">
    <property type="entry name" value="Cupin"/>
    <property type="match status" value="1"/>
</dbReference>
<evidence type="ECO:0000256" key="3">
    <source>
        <dbReference type="ARBA" id="ARBA00082904"/>
    </source>
</evidence>
<dbReference type="GO" id="GO:0043565">
    <property type="term" value="F:sequence-specific DNA binding"/>
    <property type="evidence" value="ECO:0007669"/>
    <property type="project" value="TreeGrafter"/>
</dbReference>
<dbReference type="GO" id="GO:0045905">
    <property type="term" value="P:positive regulation of translational termination"/>
    <property type="evidence" value="ECO:0007669"/>
    <property type="project" value="TreeGrafter"/>
</dbReference>
<protein>
    <recommendedName>
        <fullName evidence="3">Jumonji domain-containing protein 4</fullName>
    </recommendedName>
</protein>
<gene>
    <name evidence="5" type="ORF">CINC_LOCUS10319</name>
</gene>
<dbReference type="InterPro" id="IPR003347">
    <property type="entry name" value="JmjC_dom"/>
</dbReference>
<dbReference type="AlphaFoldDB" id="A0A9N8PZ24"/>
<accession>A0A9N8PZ24</accession>
<evidence type="ECO:0000313" key="5">
    <source>
        <dbReference type="EMBL" id="CAD0196024.1"/>
    </source>
</evidence>
<evidence type="ECO:0000313" key="6">
    <source>
        <dbReference type="Proteomes" id="UP001154114"/>
    </source>
</evidence>
<dbReference type="EMBL" id="LR824007">
    <property type="protein sequence ID" value="CAD0196024.1"/>
    <property type="molecule type" value="Genomic_DNA"/>
</dbReference>
<evidence type="ECO:0000256" key="1">
    <source>
        <dbReference type="ARBA" id="ARBA00038068"/>
    </source>
</evidence>
<evidence type="ECO:0000259" key="4">
    <source>
        <dbReference type="PROSITE" id="PS51184"/>
    </source>
</evidence>
<comment type="similarity">
    <text evidence="1">Belongs to the JMJD6 family.</text>
</comment>
<dbReference type="GO" id="GO:0005634">
    <property type="term" value="C:nucleus"/>
    <property type="evidence" value="ECO:0007669"/>
    <property type="project" value="TreeGrafter"/>
</dbReference>
<dbReference type="SMART" id="SM00558">
    <property type="entry name" value="JmjC"/>
    <property type="match status" value="1"/>
</dbReference>
<sequence length="386" mass="45320">MIDIENSDIGIPEYTYSNVNFKSSLQNNISDFGDFFEHYMLKNKPCIIQNVVSDWECAKKWVTEDEINYDYMVEEYGDMDAPVANCKNIQYNAQCKSNMKVHEFLKYLQCNTNNELLYLKDWHLRKNRPNDKFYEILPYFAMDWLNEFALDNKDDDFMFVYIGPQGSRTPLHEDVYCSYSWSVNIVGRKKWILFPPGEEDKLKDRFGNLPLLFEPEKHVNVKYYEIIQEKGDALFVPSGWHHQVANELNTISINHNWINGCNIEFVWKALQKCLVSVENQIAEFKDTSEYSIECQLILKSLFGMDFQSFLDFLCYIAKKRMSQLQGESNTSLSKYSLGINIIKFDLKNILKVMNSIQVHPVFQKENILSSIKNDLLEIRTAITKVL</sequence>
<dbReference type="PROSITE" id="PS51184">
    <property type="entry name" value="JMJC"/>
    <property type="match status" value="1"/>
</dbReference>
<dbReference type="Pfam" id="PF13621">
    <property type="entry name" value="Cupin_8"/>
    <property type="match status" value="1"/>
</dbReference>
<dbReference type="PANTHER" id="PTHR12480">
    <property type="entry name" value="ARGININE DEMETHYLASE AND LYSYL-HYDROXYLASE JMJD"/>
    <property type="match status" value="1"/>
</dbReference>
<dbReference type="GO" id="GO:0016706">
    <property type="term" value="F:2-oxoglutarate-dependent dioxygenase activity"/>
    <property type="evidence" value="ECO:0007669"/>
    <property type="project" value="TreeGrafter"/>
</dbReference>
<dbReference type="PANTHER" id="PTHR12480:SF6">
    <property type="entry name" value="2-OXOGLUTARATE AND IRON-DEPENDENT OXYGENASE JMJD4"/>
    <property type="match status" value="1"/>
</dbReference>
<comment type="catalytic activity">
    <reaction evidence="2">
        <text>L-lysyl-[protein] + 2-oxoglutarate + O2 = 4-hydroxy-L-lysyl-[protein] + succinate + CO2</text>
        <dbReference type="Rhea" id="RHEA:57156"/>
        <dbReference type="Rhea" id="RHEA-COMP:9752"/>
        <dbReference type="Rhea" id="RHEA-COMP:15084"/>
        <dbReference type="ChEBI" id="CHEBI:15379"/>
        <dbReference type="ChEBI" id="CHEBI:16526"/>
        <dbReference type="ChEBI" id="CHEBI:16810"/>
        <dbReference type="ChEBI" id="CHEBI:29969"/>
        <dbReference type="ChEBI" id="CHEBI:30031"/>
        <dbReference type="ChEBI" id="CHEBI:141495"/>
    </reaction>
</comment>
<reference evidence="5" key="1">
    <citation type="submission" date="2021-12" db="EMBL/GenBank/DDBJ databases">
        <authorList>
            <person name="King R."/>
        </authorList>
    </citation>
    <scope>NUCLEOTIDE SEQUENCE</scope>
</reference>
<dbReference type="Proteomes" id="UP001154114">
    <property type="component" value="Chromosome 4"/>
</dbReference>
<dbReference type="GO" id="GO:0005737">
    <property type="term" value="C:cytoplasm"/>
    <property type="evidence" value="ECO:0007669"/>
    <property type="project" value="TreeGrafter"/>
</dbReference>
<dbReference type="InterPro" id="IPR050910">
    <property type="entry name" value="JMJD6_ArgDemeth/LysHydrox"/>
</dbReference>
<evidence type="ECO:0000256" key="2">
    <source>
        <dbReference type="ARBA" id="ARBA00047762"/>
    </source>
</evidence>
<name>A0A9N8PZ24_CHRIL</name>
<dbReference type="SUPFAM" id="SSF51197">
    <property type="entry name" value="Clavaminate synthase-like"/>
    <property type="match status" value="1"/>
</dbReference>
<proteinExistence type="inferred from homology"/>
<feature type="domain" description="JmjC" evidence="4">
    <location>
        <begin position="126"/>
        <end position="274"/>
    </location>
</feature>
<organism evidence="5 6">
    <name type="scientific">Chrysodeixis includens</name>
    <name type="common">Soybean looper</name>
    <name type="synonym">Pseudoplusia includens</name>
    <dbReference type="NCBI Taxonomy" id="689277"/>
    <lineage>
        <taxon>Eukaryota</taxon>
        <taxon>Metazoa</taxon>
        <taxon>Ecdysozoa</taxon>
        <taxon>Arthropoda</taxon>
        <taxon>Hexapoda</taxon>
        <taxon>Insecta</taxon>
        <taxon>Pterygota</taxon>
        <taxon>Neoptera</taxon>
        <taxon>Endopterygota</taxon>
        <taxon>Lepidoptera</taxon>
        <taxon>Glossata</taxon>
        <taxon>Ditrysia</taxon>
        <taxon>Noctuoidea</taxon>
        <taxon>Noctuidae</taxon>
        <taxon>Plusiinae</taxon>
        <taxon>Chrysodeixis</taxon>
    </lineage>
</organism>
<dbReference type="InterPro" id="IPR041667">
    <property type="entry name" value="Cupin_8"/>
</dbReference>